<evidence type="ECO:0000313" key="2">
    <source>
        <dbReference type="EMBL" id="EFJ45520.1"/>
    </source>
</evidence>
<feature type="region of interest" description="Disordered" evidence="1">
    <location>
        <begin position="35"/>
        <end position="100"/>
    </location>
</feature>
<dbReference type="OrthoDB" id="27237at2759"/>
<dbReference type="EMBL" id="GL378357">
    <property type="protein sequence ID" value="EFJ45520.1"/>
    <property type="molecule type" value="Genomic_DNA"/>
</dbReference>
<dbReference type="PANTHER" id="PTHR13060">
    <property type="entry name" value="SGT1 PROTEIN HSGT1 SUPPRESSOR OF GCR2"/>
    <property type="match status" value="1"/>
</dbReference>
<dbReference type="GeneID" id="9622469"/>
<proteinExistence type="predicted"/>
<dbReference type="STRING" id="3068.D8U424"/>
<keyword evidence="3" id="KW-1185">Reference proteome</keyword>
<dbReference type="InParanoid" id="D8U424"/>
<dbReference type="AlphaFoldDB" id="D8U424"/>
<accession>D8U424</accession>
<feature type="compositionally biased region" description="Gly residues" evidence="1">
    <location>
        <begin position="83"/>
        <end position="100"/>
    </location>
</feature>
<dbReference type="InterPro" id="IPR010770">
    <property type="entry name" value="Ecd"/>
</dbReference>
<gene>
    <name evidence="2" type="primary">mads2</name>
    <name evidence="2" type="ORF">VOLCADRAFT_94268</name>
</gene>
<dbReference type="KEGG" id="vcn:VOLCADRAFT_94268"/>
<organism evidence="3">
    <name type="scientific">Volvox carteri f. nagariensis</name>
    <dbReference type="NCBI Taxonomy" id="3068"/>
    <lineage>
        <taxon>Eukaryota</taxon>
        <taxon>Viridiplantae</taxon>
        <taxon>Chlorophyta</taxon>
        <taxon>core chlorophytes</taxon>
        <taxon>Chlorophyceae</taxon>
        <taxon>CS clade</taxon>
        <taxon>Chlamydomonadales</taxon>
        <taxon>Volvocaceae</taxon>
        <taxon>Volvox</taxon>
    </lineage>
</organism>
<feature type="non-terminal residue" evidence="2">
    <location>
        <position position="471"/>
    </location>
</feature>
<dbReference type="Pfam" id="PF07093">
    <property type="entry name" value="SGT1"/>
    <property type="match status" value="1"/>
</dbReference>
<dbReference type="GO" id="GO:0005634">
    <property type="term" value="C:nucleus"/>
    <property type="evidence" value="ECO:0007669"/>
    <property type="project" value="TreeGrafter"/>
</dbReference>
<name>D8U424_VOLCA</name>
<evidence type="ECO:0000256" key="1">
    <source>
        <dbReference type="SAM" id="MobiDB-lite"/>
    </source>
</evidence>
<reference evidence="2 3" key="1">
    <citation type="journal article" date="2010" name="Science">
        <title>Genomic analysis of organismal complexity in the multicellular green alga Volvox carteri.</title>
        <authorList>
            <person name="Prochnik S.E."/>
            <person name="Umen J."/>
            <person name="Nedelcu A.M."/>
            <person name="Hallmann A."/>
            <person name="Miller S.M."/>
            <person name="Nishii I."/>
            <person name="Ferris P."/>
            <person name="Kuo A."/>
            <person name="Mitros T."/>
            <person name="Fritz-Laylin L.K."/>
            <person name="Hellsten U."/>
            <person name="Chapman J."/>
            <person name="Simakov O."/>
            <person name="Rensing S.A."/>
            <person name="Terry A."/>
            <person name="Pangilinan J."/>
            <person name="Kapitonov V."/>
            <person name="Jurka J."/>
            <person name="Salamov A."/>
            <person name="Shapiro H."/>
            <person name="Schmutz J."/>
            <person name="Grimwood J."/>
            <person name="Lindquist E."/>
            <person name="Lucas S."/>
            <person name="Grigoriev I.V."/>
            <person name="Schmitt R."/>
            <person name="Kirk D."/>
            <person name="Rokhsar D.S."/>
        </authorList>
    </citation>
    <scope>NUCLEOTIDE SEQUENCE [LARGE SCALE GENOMIC DNA]</scope>
    <source>
        <strain evidence="3">f. Nagariensis / Eve</strain>
    </source>
</reference>
<dbReference type="Proteomes" id="UP000001058">
    <property type="component" value="Unassembled WGS sequence"/>
</dbReference>
<sequence>MDLFETLGLGPRQPEENEVYIAIYEDPVDSAATAAIDAAATAPRDGGSGGGGGGSDDANGDSKAAARTAPYGDDSAPCSSSAEGGGTGGQPSGTSGGSAADGGREGCVWAVVRFGDAVDDEWWLVWLLLRMSRDLQNLSVQVVWVWDNDGQFLLIEAAYALPRWLKPEISDNRVWLRRGQMHIIPLPSTAAPDLPASPTVAQALAVLREARFATASLRVQRPIDQRLEGYPARARREQQQVARCLLPGPVAAALQAEPQLVSQLVEAFYLRDADDMRAAARMRFLPAALERSPVLVRMTRCHYAQLAAQRFSAPRGLAMPPPDSPLAKAADLGLKLTVAAEILCARHAPAVLQQQKQKQGNGEAEAAGTGAQSEAHFAGNPCWGRFKASLESNGYFQGHIPGSRRYKELLAAALEIYAAGLTAEGDDGSSSGSSMPQSCGGGVALLRDPGGRLAEAVLGKVADSGRVEKAT</sequence>
<dbReference type="RefSeq" id="XP_002953547.1">
    <property type="nucleotide sequence ID" value="XM_002953501.1"/>
</dbReference>
<dbReference type="PANTHER" id="PTHR13060:SF0">
    <property type="entry name" value="PROTEIN ECDYSONELESS HOMOLOG"/>
    <property type="match status" value="1"/>
</dbReference>
<protein>
    <submittedName>
        <fullName evidence="2">MADS box transcription factor</fullName>
    </submittedName>
</protein>
<dbReference type="eggNOG" id="KOG2406">
    <property type="taxonomic scope" value="Eukaryota"/>
</dbReference>
<evidence type="ECO:0000313" key="3">
    <source>
        <dbReference type="Proteomes" id="UP000001058"/>
    </source>
</evidence>
<feature type="compositionally biased region" description="Gly residues" evidence="1">
    <location>
        <begin position="46"/>
        <end position="55"/>
    </location>
</feature>